<accession>A0ABX7I5V1</accession>
<keyword evidence="3" id="KW-1185">Reference proteome</keyword>
<dbReference type="RefSeq" id="WP_204661736.1">
    <property type="nucleotide sequence ID" value="NZ_CP056775.1"/>
</dbReference>
<organism evidence="2 3">
    <name type="scientific">Dyadobacter sandarakinus</name>
    <dbReference type="NCBI Taxonomy" id="2747268"/>
    <lineage>
        <taxon>Bacteria</taxon>
        <taxon>Pseudomonadati</taxon>
        <taxon>Bacteroidota</taxon>
        <taxon>Cytophagia</taxon>
        <taxon>Cytophagales</taxon>
        <taxon>Spirosomataceae</taxon>
        <taxon>Dyadobacter</taxon>
    </lineage>
</organism>
<dbReference type="SUPFAM" id="SSF52266">
    <property type="entry name" value="SGNH hydrolase"/>
    <property type="match status" value="1"/>
</dbReference>
<gene>
    <name evidence="2" type="ORF">HWI92_06385</name>
</gene>
<evidence type="ECO:0000313" key="2">
    <source>
        <dbReference type="EMBL" id="QRR00558.1"/>
    </source>
</evidence>
<dbReference type="InterPro" id="IPR036514">
    <property type="entry name" value="SGNH_hydro_sf"/>
</dbReference>
<dbReference type="Gene3D" id="3.40.50.1110">
    <property type="entry name" value="SGNH hydrolase"/>
    <property type="match status" value="1"/>
</dbReference>
<reference evidence="2 3" key="1">
    <citation type="submission" date="2020-06" db="EMBL/GenBank/DDBJ databases">
        <title>Dyadobacter sandarakinus sp. nov., isolated from the soil of the Arctic Yellow River Station.</title>
        <authorList>
            <person name="Zhang Y."/>
            <person name="Peng F."/>
        </authorList>
    </citation>
    <scope>NUCLEOTIDE SEQUENCE [LARGE SCALE GENOMIC DNA]</scope>
    <source>
        <strain evidence="2 3">Q3-56</strain>
    </source>
</reference>
<feature type="domain" description="SGNH hydrolase-type esterase" evidence="1">
    <location>
        <begin position="28"/>
        <end position="183"/>
    </location>
</feature>
<protein>
    <submittedName>
        <fullName evidence="2">GDSL family lipase</fullName>
    </submittedName>
</protein>
<dbReference type="InterPro" id="IPR013830">
    <property type="entry name" value="SGNH_hydro"/>
</dbReference>
<evidence type="ECO:0000259" key="1">
    <source>
        <dbReference type="Pfam" id="PF13472"/>
    </source>
</evidence>
<evidence type="ECO:0000313" key="3">
    <source>
        <dbReference type="Proteomes" id="UP000612680"/>
    </source>
</evidence>
<sequence>MDWYEQEVERVVAERDQLAYKPETIFYGSSSFTKWETLYHDFSGYKPVNLGFGGSTLAACCWFFDRIVAPLPAPQRIVIYAGDNDLGDGRNPEEVFIFYRDLMRQITEVFGEVPCYYISIKPSLQRWNIIGAIRELNRLIQDEVRRHESQHYIDITQQMLTAGGTPDPALFEEDGLHLSPKGYTCWTRIIKAALGAPAQP</sequence>
<dbReference type="Proteomes" id="UP000612680">
    <property type="component" value="Chromosome"/>
</dbReference>
<dbReference type="EMBL" id="CP056775">
    <property type="protein sequence ID" value="QRR00558.1"/>
    <property type="molecule type" value="Genomic_DNA"/>
</dbReference>
<dbReference type="Pfam" id="PF13472">
    <property type="entry name" value="Lipase_GDSL_2"/>
    <property type="match status" value="1"/>
</dbReference>
<name>A0ABX7I5V1_9BACT</name>
<proteinExistence type="predicted"/>